<dbReference type="EMBL" id="JARKNE010000003">
    <property type="protein sequence ID" value="KAK5841241.1"/>
    <property type="molecule type" value="Genomic_DNA"/>
</dbReference>
<keyword evidence="8" id="KW-0862">Zinc</keyword>
<dbReference type="SUPFAM" id="SSF54001">
    <property type="entry name" value="Cysteine proteinases"/>
    <property type="match status" value="1"/>
</dbReference>
<dbReference type="InterPro" id="IPR003035">
    <property type="entry name" value="RWP-RK_dom"/>
</dbReference>
<evidence type="ECO:0000259" key="16">
    <source>
        <dbReference type="PROSITE" id="PS51519"/>
    </source>
</evidence>
<evidence type="ECO:0000256" key="13">
    <source>
        <dbReference type="PROSITE-ProRule" id="PRU00027"/>
    </source>
</evidence>
<accession>A0ABR0QPH7</accession>
<feature type="compositionally biased region" description="Basic and acidic residues" evidence="14">
    <location>
        <begin position="885"/>
        <end position="895"/>
    </location>
</feature>
<dbReference type="InterPro" id="IPR003656">
    <property type="entry name" value="Znf_BED"/>
</dbReference>
<dbReference type="SMART" id="SM00614">
    <property type="entry name" value="ZnF_BED"/>
    <property type="match status" value="1"/>
</dbReference>
<evidence type="ECO:0000256" key="1">
    <source>
        <dbReference type="ARBA" id="ARBA00004123"/>
    </source>
</evidence>
<evidence type="ECO:0000256" key="3">
    <source>
        <dbReference type="ARBA" id="ARBA00011738"/>
    </source>
</evidence>
<feature type="compositionally biased region" description="Basic and acidic residues" evidence="14">
    <location>
        <begin position="2116"/>
        <end position="2131"/>
    </location>
</feature>
<keyword evidence="9" id="KW-0805">Transcription regulation</keyword>
<feature type="domain" description="PB1" evidence="17">
    <location>
        <begin position="2176"/>
        <end position="2258"/>
    </location>
</feature>
<keyword evidence="10" id="KW-0238">DNA-binding</keyword>
<feature type="region of interest" description="Disordered" evidence="14">
    <location>
        <begin position="1825"/>
        <end position="1883"/>
    </location>
</feature>
<dbReference type="InterPro" id="IPR000270">
    <property type="entry name" value="PB1_dom"/>
</dbReference>
<sequence length="2276" mass="258337">MGEEEECLILGKEGCRMFFLSAWKPKVEEEHLNFNSSKDKLGQGFNPFPSPLPPLQPFLEGLALNRVSALAEIYDILNHLCCKYKFSWAITWASKININQTMSNPNKKYTFLIQSNSCYLKDFNSFEFMHSCEYEMYFGKYEIEQTIIEKALESKYGYHSITNLDGEDNPYPVFVKQYDIDVVVAICLQNRYTSNDVYVVEFYWPATESETSKSLAPRIFNDLKHMEKKFVTVKVAGTKKAISNIPTSSNTSRRLIIAEETEDVDAVEINGVNVEIFPNGHPEIVKAIKEKPSKATQRKLRSKVWDHFDRFEEDGKQVAKCKHCPKVLTGSSKSGTTHLNNHLKVCPGKKKQNQESQLILPVDTNEGSLRFDKKRSHMDLVKMMIKLQCPLDMAEQETFKNFLKGLQPMFEFQSKDILSYIHHIYDEEKEKHQLYFDKLASKFNLTVSLWKNNSGKTTYCSLTSHFIDDGWELKRKILALKTLEHINDTKALGEIIGSLVLEWNISNKVCSITVDNSFLNDSMVDQIKEICLSDQGSVSSNHWFISFTLLEDGFREMDGILFKLRKSIEYVTETRQGKLKFQEAVDQVKLHGGKYWDDLSFRLESDFDVLDSALRSREIFCKLEQIDENFKLNPTMEEWENAVALQSCLKCFDDIKGSQCLPVSLYFPKLCDIYKKFLQLEKSCHSFVTLMKRKFDHYWSLCNLAFAVASVLDPRLKFKIVELSYRVIYGHVSKMQLNKFHKVLRDVYYKYASEAKSLTTSASVFDDFDCSTIGLGNDSILDSLSKFASASNFNEEAPWKLELELYLDEPLLPMDGAFFDILGWWCDKSQRFPILAKMARDFLAIPISVSTPCSSISAIINNPAYSSLNPESMEALVCSENWLETPKENDGENHEPMQITDKRKRKMDEEDSHPVKNSKPSNLEKAINTEDIAKDSNNNDFSLSFDNWMEPQFSSSESIGEKAEIMKALVCNENRLESSIGKPNHEKNVDVVIEIVNNDPLFDNNQSDEVQSSSSESEDEATLKEQGPWCEQDIKAYLLSRFTSKEHKRLDKWQRNELNGKLIGRDKKFKFQGEILAPLLMVPQSDETRKECYINDSVVNAFFELLKKRSDEFSNTYINHYSLDSQIAAQLIKGCRSELEVLNWFKAEKLRGVHKLFLPLCLSSHWVLFYVDIKEKKFSWLDPDPSSLILSYHFENHVKVLLQWFTSFLLPKLGYIDANKWPFIVRNDIPKQKKICGSFGDLNFGCHLCFPPLRLRLVFEKSLKIDEFVEEIPGFWEEDRESFSGSNCPYPFSSREKGDGYWVPPRTQMEVGEQFGGNTRNLLFEDPFNYSELMNLDAYGGWCSSSATTDQMFASFGFFSYPSMSHASFDSTNSIGQSSSTYVESGYALGGMDSSYNCADRTVFLKTDEHFGNTVDSKGVELGVRQHTDGNKQNDTSYLGNLLISRPIGRSLDEKMLRALSLFKDLSGEGILAQVWVPIKHGDQYMLTTSDQPYLLDQMLLGYREVSRTYTFSAEQKPGSFPGLPGRVFLSRVPEWTSNVIHYSKAEYLRITHAVNHEVRGSIGLPVFQPPEMSCCAVLELVTTKEKPNFHSEMEHVCHALEAVNLRTIARPRFLPQCLSKNQRAVLAEITDVLRAVCHAHSLPLALTWIPCNYTEEAENEYIEMRVREGNKSWDGKCVLCIEDTACYVNEREMQDFVHACVEHYLEGGQGIAGKALQSNHPFFSADVKTYDVSGYPLVHHARKFNLNAAVAIRLRSTYTGDDDYILELFLPINMKGSLEQQLLLNNLSGTMQRICRTLRTVSDAEIVGERSKFDFQSVTVPTFPPMAMSQRSSETALSADSDMNSNHSIPFNESNSISDGKEADGPPEKAISGLPRQKRSTTEKNVSFSVLQQYFSGSLKDAAKNIGVCPTTLKRICRQHGISRWPSRKINKVNRSLKKIQTVLDSVQGVDGGLKFDPATGEFVAAGTVIQEHNPEKTLMFSNKNPPIGISEAFNHEKSSAPLASCLDGEDSVVKWDENECSFGGNNNEAARSLLIPSICQEVKKSIVPLNDCSEDSKSVAGAASWICPKNATIGSYFRQGDNMWGLNKGNPKVEIADCHFVSLNSSSLAATDEMDTRKEGDDGIDEYNRQHTSSSMTDTSNVSGSRLHGSSSSSEKSMEAKYSRMKTCVDSSSKITIKATYKENTVRFKFEPSAGCFQVYEEVAKRFKVQNGTFQLNYLDDEGEWVMLVSDSDLHECLEIMEYVGTRSVKFQVRDVPCTMGSSSSSNCFLSRNS</sequence>
<feature type="compositionally biased region" description="Polar residues" evidence="14">
    <location>
        <begin position="2132"/>
        <end position="2141"/>
    </location>
</feature>
<dbReference type="PROSITE" id="PS51519">
    <property type="entry name" value="RWP_RK"/>
    <property type="match status" value="1"/>
</dbReference>
<dbReference type="Pfam" id="PF05699">
    <property type="entry name" value="Dimer_Tnp_hAT"/>
    <property type="match status" value="1"/>
</dbReference>
<dbReference type="InterPro" id="IPR055081">
    <property type="entry name" value="NLP1-9_GAF"/>
</dbReference>
<dbReference type="Gene3D" id="3.40.395.10">
    <property type="entry name" value="Adenoviral Proteinase, Chain A"/>
    <property type="match status" value="1"/>
</dbReference>
<keyword evidence="11" id="KW-0804">Transcription</keyword>
<evidence type="ECO:0000256" key="6">
    <source>
        <dbReference type="ARBA" id="ARBA00022771"/>
    </source>
</evidence>
<keyword evidence="12" id="KW-0539">Nucleus</keyword>
<evidence type="ECO:0000256" key="14">
    <source>
        <dbReference type="SAM" id="MobiDB-lite"/>
    </source>
</evidence>
<dbReference type="PANTHER" id="PTHR32002">
    <property type="entry name" value="PROTEIN NLP8"/>
    <property type="match status" value="1"/>
</dbReference>
<comment type="similarity">
    <text evidence="2">Belongs to the peptidase C48 family.</text>
</comment>
<evidence type="ECO:0000256" key="11">
    <source>
        <dbReference type="ARBA" id="ARBA00023163"/>
    </source>
</evidence>
<evidence type="ECO:0000256" key="2">
    <source>
        <dbReference type="ARBA" id="ARBA00005234"/>
    </source>
</evidence>
<evidence type="ECO:0000256" key="9">
    <source>
        <dbReference type="ARBA" id="ARBA00023015"/>
    </source>
</evidence>
<dbReference type="SUPFAM" id="SSF54277">
    <property type="entry name" value="CAD &amp; PB1 domains"/>
    <property type="match status" value="1"/>
</dbReference>
<dbReference type="PROSITE" id="PS50808">
    <property type="entry name" value="ZF_BED"/>
    <property type="match status" value="1"/>
</dbReference>
<evidence type="ECO:0000256" key="12">
    <source>
        <dbReference type="ARBA" id="ARBA00023242"/>
    </source>
</evidence>
<feature type="region of interest" description="Disordered" evidence="14">
    <location>
        <begin position="1002"/>
        <end position="1025"/>
    </location>
</feature>
<evidence type="ECO:0000256" key="4">
    <source>
        <dbReference type="ARBA" id="ARBA00022670"/>
    </source>
</evidence>
<evidence type="ECO:0000256" key="7">
    <source>
        <dbReference type="ARBA" id="ARBA00022801"/>
    </source>
</evidence>
<dbReference type="Pfam" id="PF02042">
    <property type="entry name" value="RWP-RK"/>
    <property type="match status" value="1"/>
</dbReference>
<dbReference type="Pfam" id="PF02902">
    <property type="entry name" value="Peptidase_C48"/>
    <property type="match status" value="1"/>
</dbReference>
<evidence type="ECO:0000313" key="19">
    <source>
        <dbReference type="Proteomes" id="UP001358586"/>
    </source>
</evidence>
<evidence type="ECO:0000259" key="15">
    <source>
        <dbReference type="PROSITE" id="PS50808"/>
    </source>
</evidence>
<dbReference type="SUPFAM" id="SSF53098">
    <property type="entry name" value="Ribonuclease H-like"/>
    <property type="match status" value="1"/>
</dbReference>
<keyword evidence="4" id="KW-0645">Protease</keyword>
<feature type="compositionally biased region" description="Polar residues" evidence="14">
    <location>
        <begin position="1830"/>
        <end position="1859"/>
    </location>
</feature>
<dbReference type="SUPFAM" id="SSF57667">
    <property type="entry name" value="beta-beta-alpha zinc fingers"/>
    <property type="match status" value="1"/>
</dbReference>
<keyword evidence="5" id="KW-0479">Metal-binding</keyword>
<evidence type="ECO:0000313" key="18">
    <source>
        <dbReference type="EMBL" id="KAK5841241.1"/>
    </source>
</evidence>
<evidence type="ECO:0000256" key="5">
    <source>
        <dbReference type="ARBA" id="ARBA00022723"/>
    </source>
</evidence>
<comment type="subcellular location">
    <subcellularLocation>
        <location evidence="1">Nucleus</location>
    </subcellularLocation>
</comment>
<dbReference type="Proteomes" id="UP001358586">
    <property type="component" value="Chromosome 3"/>
</dbReference>
<dbReference type="PANTHER" id="PTHR32002:SF41">
    <property type="entry name" value="PROTEIN NLP8"/>
    <property type="match status" value="1"/>
</dbReference>
<comment type="caution">
    <text evidence="18">The sequence shown here is derived from an EMBL/GenBank/DDBJ whole genome shotgun (WGS) entry which is preliminary data.</text>
</comment>
<reference evidence="18 19" key="1">
    <citation type="submission" date="2023-03" db="EMBL/GenBank/DDBJ databases">
        <title>WGS of Gossypium arboreum.</title>
        <authorList>
            <person name="Yu D."/>
        </authorList>
    </citation>
    <scope>NUCLEOTIDE SEQUENCE [LARGE SCALE GENOMIC DNA]</scope>
    <source>
        <tissue evidence="18">Leaf</tissue>
    </source>
</reference>
<evidence type="ECO:0000256" key="10">
    <source>
        <dbReference type="ARBA" id="ARBA00023125"/>
    </source>
</evidence>
<feature type="domain" description="RWP-RK" evidence="16">
    <location>
        <begin position="1871"/>
        <end position="1954"/>
    </location>
</feature>
<gene>
    <name evidence="18" type="ORF">PVK06_010150</name>
</gene>
<evidence type="ECO:0000256" key="8">
    <source>
        <dbReference type="ARBA" id="ARBA00022833"/>
    </source>
</evidence>
<comment type="subunit">
    <text evidence="3">Homodimer.</text>
</comment>
<dbReference type="InterPro" id="IPR008906">
    <property type="entry name" value="HATC_C_dom"/>
</dbReference>
<feature type="region of interest" description="Disordered" evidence="14">
    <location>
        <begin position="2113"/>
        <end position="2159"/>
    </location>
</feature>
<dbReference type="InterPro" id="IPR012337">
    <property type="entry name" value="RNaseH-like_sf"/>
</dbReference>
<dbReference type="SMART" id="SM00666">
    <property type="entry name" value="PB1"/>
    <property type="match status" value="1"/>
</dbReference>
<dbReference type="Gene3D" id="3.10.20.90">
    <property type="entry name" value="Phosphatidylinositol 3-kinase Catalytic Subunit, Chain A, domain 1"/>
    <property type="match status" value="1"/>
</dbReference>
<protein>
    <submittedName>
        <fullName evidence="18">Uncharacterized protein</fullName>
    </submittedName>
</protein>
<dbReference type="PROSITE" id="PS51745">
    <property type="entry name" value="PB1"/>
    <property type="match status" value="1"/>
</dbReference>
<dbReference type="Pfam" id="PF00564">
    <property type="entry name" value="PB1"/>
    <property type="match status" value="1"/>
</dbReference>
<keyword evidence="7" id="KW-0378">Hydrolase</keyword>
<dbReference type="InterPro" id="IPR038765">
    <property type="entry name" value="Papain-like_cys_pep_sf"/>
</dbReference>
<feature type="compositionally biased region" description="Low complexity" evidence="14">
    <location>
        <begin position="2142"/>
        <end position="2157"/>
    </location>
</feature>
<dbReference type="Pfam" id="PF02892">
    <property type="entry name" value="zf-BED"/>
    <property type="match status" value="1"/>
</dbReference>
<dbReference type="InterPro" id="IPR045012">
    <property type="entry name" value="NLP"/>
</dbReference>
<dbReference type="InterPro" id="IPR036236">
    <property type="entry name" value="Znf_C2H2_sf"/>
</dbReference>
<dbReference type="Pfam" id="PF22922">
    <property type="entry name" value="GAF_NLP"/>
    <property type="match status" value="2"/>
</dbReference>
<feature type="domain" description="BED-type" evidence="15">
    <location>
        <begin position="299"/>
        <end position="353"/>
    </location>
</feature>
<proteinExistence type="inferred from homology"/>
<organism evidence="18 19">
    <name type="scientific">Gossypium arboreum</name>
    <name type="common">Tree cotton</name>
    <name type="synonym">Gossypium nanking</name>
    <dbReference type="NCBI Taxonomy" id="29729"/>
    <lineage>
        <taxon>Eukaryota</taxon>
        <taxon>Viridiplantae</taxon>
        <taxon>Streptophyta</taxon>
        <taxon>Embryophyta</taxon>
        <taxon>Tracheophyta</taxon>
        <taxon>Spermatophyta</taxon>
        <taxon>Magnoliopsida</taxon>
        <taxon>eudicotyledons</taxon>
        <taxon>Gunneridae</taxon>
        <taxon>Pentapetalae</taxon>
        <taxon>rosids</taxon>
        <taxon>malvids</taxon>
        <taxon>Malvales</taxon>
        <taxon>Malvaceae</taxon>
        <taxon>Malvoideae</taxon>
        <taxon>Gossypium</taxon>
    </lineage>
</organism>
<keyword evidence="19" id="KW-1185">Reference proteome</keyword>
<keyword evidence="6 13" id="KW-0863">Zinc-finger</keyword>
<dbReference type="InterPro" id="IPR053793">
    <property type="entry name" value="PB1-like"/>
</dbReference>
<dbReference type="Pfam" id="PF14372">
    <property type="entry name" value="hAT-like_RNase-H"/>
    <property type="match status" value="1"/>
</dbReference>
<dbReference type="InterPro" id="IPR025525">
    <property type="entry name" value="hAT-like_transposase_RNase-H"/>
</dbReference>
<name>A0ABR0QPH7_GOSAR</name>
<feature type="region of interest" description="Disordered" evidence="14">
    <location>
        <begin position="884"/>
        <end position="938"/>
    </location>
</feature>
<evidence type="ECO:0000259" key="17">
    <source>
        <dbReference type="PROSITE" id="PS51745"/>
    </source>
</evidence>
<dbReference type="InterPro" id="IPR003653">
    <property type="entry name" value="Peptidase_C48_C"/>
</dbReference>